<dbReference type="PANTHER" id="PTHR33639:SF2">
    <property type="entry name" value="DUF393 DOMAIN-CONTAINING PROTEIN"/>
    <property type="match status" value="1"/>
</dbReference>
<accession>A0A3P1B617</accession>
<protein>
    <submittedName>
        <fullName evidence="1">DUF393 domain-containing protein</fullName>
    </submittedName>
</protein>
<name>A0A3P1B617_9FLAO</name>
<dbReference type="RefSeq" id="WP_124898353.1">
    <property type="nucleotide sequence ID" value="NZ_RQTJ01000003.1"/>
</dbReference>
<dbReference type="EMBL" id="RQTJ01000003">
    <property type="protein sequence ID" value="RRA96498.1"/>
    <property type="molecule type" value="Genomic_DNA"/>
</dbReference>
<dbReference type="PANTHER" id="PTHR33639">
    <property type="entry name" value="THIOL-DISULFIDE OXIDOREDUCTASE DCC"/>
    <property type="match status" value="1"/>
</dbReference>
<sequence length="132" mass="15340">MKETYVLLYDGECGFCNFWVNWVMQNDRKGIFNFASLQGNFGQNFLTNKSLPLKRFNTLYLIRPDGTVDEKSDAVIKICSLLGCWYKLGVVFKIVPKFLRDKIYDVVAKNRRKLASGNCPLPTKEQRKKFIN</sequence>
<comment type="caution">
    <text evidence="1">The sequence shown here is derived from an EMBL/GenBank/DDBJ whole genome shotgun (WGS) entry which is preliminary data.</text>
</comment>
<reference evidence="1 2" key="1">
    <citation type="submission" date="2018-11" db="EMBL/GenBank/DDBJ databases">
        <title>Flavobacterium sp. nov., YIM 102796 draft genome.</title>
        <authorList>
            <person name="Li G."/>
            <person name="Jiang Y."/>
        </authorList>
    </citation>
    <scope>NUCLEOTIDE SEQUENCE [LARGE SCALE GENOMIC DNA]</scope>
    <source>
        <strain evidence="1 2">YIM 102796</strain>
    </source>
</reference>
<dbReference type="Proteomes" id="UP000268372">
    <property type="component" value="Unassembled WGS sequence"/>
</dbReference>
<evidence type="ECO:0000313" key="2">
    <source>
        <dbReference type="Proteomes" id="UP000268372"/>
    </source>
</evidence>
<dbReference type="AlphaFoldDB" id="A0A3P1B617"/>
<dbReference type="InterPro" id="IPR052927">
    <property type="entry name" value="DCC_oxidoreductase"/>
</dbReference>
<gene>
    <name evidence="1" type="ORF">EG242_02560</name>
</gene>
<dbReference type="InterPro" id="IPR007263">
    <property type="entry name" value="DCC1-like"/>
</dbReference>
<keyword evidence="2" id="KW-1185">Reference proteome</keyword>
<dbReference type="OrthoDB" id="9785438at2"/>
<organism evidence="1 2">
    <name type="scientific">Paenimyroides viscosum</name>
    <dbReference type="NCBI Taxonomy" id="2488729"/>
    <lineage>
        <taxon>Bacteria</taxon>
        <taxon>Pseudomonadati</taxon>
        <taxon>Bacteroidota</taxon>
        <taxon>Flavobacteriia</taxon>
        <taxon>Flavobacteriales</taxon>
        <taxon>Flavobacteriaceae</taxon>
        <taxon>Paenimyroides</taxon>
    </lineage>
</organism>
<dbReference type="Pfam" id="PF04134">
    <property type="entry name" value="DCC1-like"/>
    <property type="match status" value="1"/>
</dbReference>
<dbReference type="GO" id="GO:0015035">
    <property type="term" value="F:protein-disulfide reductase activity"/>
    <property type="evidence" value="ECO:0007669"/>
    <property type="project" value="InterPro"/>
</dbReference>
<evidence type="ECO:0000313" key="1">
    <source>
        <dbReference type="EMBL" id="RRA96498.1"/>
    </source>
</evidence>
<proteinExistence type="predicted"/>